<accession>A0ABR1GQK7</accession>
<protein>
    <recommendedName>
        <fullName evidence="3">NACHT-NTPase and P-loop NTPases N-terminal domain-containing protein</fullName>
    </recommendedName>
</protein>
<gene>
    <name evidence="1" type="ORF">QQX98_010169</name>
</gene>
<sequence length="143" mass="16169">MEAAAASIAFVQITTDIVKCVVKARKLWQEVKDVPDEIQEMLSDMDDLGTMFNGIKQQLESDNSSLPQNDPSVTRSLNIATQACDGLTKLIKDMSTQINSKKGMKKKAAALKVTMKKEHLDQYQQRLFRLINRLQLSAQFYNM</sequence>
<evidence type="ECO:0008006" key="3">
    <source>
        <dbReference type="Google" id="ProtNLM"/>
    </source>
</evidence>
<keyword evidence="2" id="KW-1185">Reference proteome</keyword>
<dbReference type="EMBL" id="JAZAVJ010000217">
    <property type="protein sequence ID" value="KAK7404048.1"/>
    <property type="molecule type" value="Genomic_DNA"/>
</dbReference>
<proteinExistence type="predicted"/>
<evidence type="ECO:0000313" key="2">
    <source>
        <dbReference type="Proteomes" id="UP001498476"/>
    </source>
</evidence>
<evidence type="ECO:0000313" key="1">
    <source>
        <dbReference type="EMBL" id="KAK7404048.1"/>
    </source>
</evidence>
<comment type="caution">
    <text evidence="1">The sequence shown here is derived from an EMBL/GenBank/DDBJ whole genome shotgun (WGS) entry which is preliminary data.</text>
</comment>
<name>A0ABR1GQK7_9HYPO</name>
<reference evidence="1 2" key="1">
    <citation type="journal article" date="2025" name="Microbiol. Resour. Announc.">
        <title>Draft genome sequences for Neonectria magnoliae and Neonectria punicea, canker pathogens of Liriodendron tulipifera and Acer saccharum in West Virginia.</title>
        <authorList>
            <person name="Petronek H.M."/>
            <person name="Kasson M.T."/>
            <person name="Metheny A.M."/>
            <person name="Stauder C.M."/>
            <person name="Lovett B."/>
            <person name="Lynch S.C."/>
            <person name="Garnas J.R."/>
            <person name="Kasson L.R."/>
            <person name="Stajich J.E."/>
        </authorList>
    </citation>
    <scope>NUCLEOTIDE SEQUENCE [LARGE SCALE GENOMIC DNA]</scope>
    <source>
        <strain evidence="1 2">NRRL 64653</strain>
    </source>
</reference>
<organism evidence="1 2">
    <name type="scientific">Neonectria punicea</name>
    <dbReference type="NCBI Taxonomy" id="979145"/>
    <lineage>
        <taxon>Eukaryota</taxon>
        <taxon>Fungi</taxon>
        <taxon>Dikarya</taxon>
        <taxon>Ascomycota</taxon>
        <taxon>Pezizomycotina</taxon>
        <taxon>Sordariomycetes</taxon>
        <taxon>Hypocreomycetidae</taxon>
        <taxon>Hypocreales</taxon>
        <taxon>Nectriaceae</taxon>
        <taxon>Neonectria</taxon>
    </lineage>
</organism>
<dbReference type="Proteomes" id="UP001498476">
    <property type="component" value="Unassembled WGS sequence"/>
</dbReference>